<evidence type="ECO:0008006" key="7">
    <source>
        <dbReference type="Google" id="ProtNLM"/>
    </source>
</evidence>
<protein>
    <recommendedName>
        <fullName evidence="7">Diguanylate cyclase (GGDEF) domain-containing protein</fullName>
    </recommendedName>
</protein>
<dbReference type="Gene3D" id="3.30.70.270">
    <property type="match status" value="1"/>
</dbReference>
<comment type="caution">
    <text evidence="6">The sequence shown here is derived from an EMBL/GenBank/DDBJ whole genome shotgun (WGS) entry which is preliminary data.</text>
</comment>
<dbReference type="InterPro" id="IPR001789">
    <property type="entry name" value="Sig_transdc_resp-reg_receiver"/>
</dbReference>
<dbReference type="PATRIC" id="fig|136160.3.peg.2081"/>
<dbReference type="InterPro" id="IPR050595">
    <property type="entry name" value="Bact_response_regulator"/>
</dbReference>
<accession>A0A0M0KJ95</accession>
<dbReference type="PROSITE" id="PS50887">
    <property type="entry name" value="GGDEF"/>
    <property type="match status" value="1"/>
</dbReference>
<dbReference type="InterPro" id="IPR011006">
    <property type="entry name" value="CheY-like_superfamily"/>
</dbReference>
<dbReference type="Pfam" id="PF00990">
    <property type="entry name" value="GGDEF"/>
    <property type="match status" value="1"/>
</dbReference>
<dbReference type="CDD" id="cd01949">
    <property type="entry name" value="GGDEF"/>
    <property type="match status" value="1"/>
</dbReference>
<dbReference type="PANTHER" id="PTHR44591:SF3">
    <property type="entry name" value="RESPONSE REGULATORY DOMAIN-CONTAINING PROTEIN"/>
    <property type="match status" value="1"/>
</dbReference>
<dbReference type="GO" id="GO:0000160">
    <property type="term" value="P:phosphorelay signal transduction system"/>
    <property type="evidence" value="ECO:0007669"/>
    <property type="project" value="InterPro"/>
</dbReference>
<dbReference type="EMBL" id="LILD01000001">
    <property type="protein sequence ID" value="KOO38936.1"/>
    <property type="molecule type" value="Genomic_DNA"/>
</dbReference>
<name>A0A0M0KJ95_ALKHA</name>
<dbReference type="PROSITE" id="PS50110">
    <property type="entry name" value="RESPONSE_REGULATORY"/>
    <property type="match status" value="1"/>
</dbReference>
<dbReference type="InterPro" id="IPR043128">
    <property type="entry name" value="Rev_trsase/Diguanyl_cyclase"/>
</dbReference>
<feature type="domain" description="GGDEF" evidence="5">
    <location>
        <begin position="184"/>
        <end position="320"/>
    </location>
</feature>
<organism evidence="6">
    <name type="scientific">Halalkalibacterium halodurans</name>
    <name type="common">Bacillus halodurans</name>
    <dbReference type="NCBI Taxonomy" id="86665"/>
    <lineage>
        <taxon>Bacteria</taxon>
        <taxon>Bacillati</taxon>
        <taxon>Bacillota</taxon>
        <taxon>Bacilli</taxon>
        <taxon>Bacillales</taxon>
        <taxon>Bacillaceae</taxon>
        <taxon>Halalkalibacterium (ex Joshi et al. 2022)</taxon>
    </lineage>
</organism>
<dbReference type="PANTHER" id="PTHR44591">
    <property type="entry name" value="STRESS RESPONSE REGULATOR PROTEIN 1"/>
    <property type="match status" value="1"/>
</dbReference>
<feature type="modified residue" description="4-aspartylphosphate" evidence="2">
    <location>
        <position position="386"/>
    </location>
</feature>
<evidence type="ECO:0000256" key="1">
    <source>
        <dbReference type="ARBA" id="ARBA00022553"/>
    </source>
</evidence>
<keyword evidence="1 2" id="KW-0597">Phosphoprotein</keyword>
<evidence type="ECO:0000259" key="5">
    <source>
        <dbReference type="PROSITE" id="PS50887"/>
    </source>
</evidence>
<evidence type="ECO:0000259" key="4">
    <source>
        <dbReference type="PROSITE" id="PS50110"/>
    </source>
</evidence>
<dbReference type="InterPro" id="IPR029787">
    <property type="entry name" value="Nucleotide_cyclase"/>
</dbReference>
<dbReference type="AlphaFoldDB" id="A0A0M0KJ95"/>
<dbReference type="SUPFAM" id="SSF52172">
    <property type="entry name" value="CheY-like"/>
    <property type="match status" value="1"/>
</dbReference>
<evidence type="ECO:0000313" key="6">
    <source>
        <dbReference type="EMBL" id="KOO38936.1"/>
    </source>
</evidence>
<feature type="domain" description="Response regulatory" evidence="4">
    <location>
        <begin position="330"/>
        <end position="453"/>
    </location>
</feature>
<feature type="region of interest" description="Disordered" evidence="3">
    <location>
        <begin position="1"/>
        <end position="21"/>
    </location>
</feature>
<reference evidence="6" key="1">
    <citation type="submission" date="2015-08" db="EMBL/GenBank/DDBJ databases">
        <title>Complete DNA Sequence of Pseudomonas syringae pv. actinidiae, the Causal Agent of Kiwifruit Canker Disease.</title>
        <authorList>
            <person name="Rikkerink E.H.A."/>
            <person name="Fineran P.C."/>
        </authorList>
    </citation>
    <scope>NUCLEOTIDE SEQUENCE</scope>
    <source>
        <strain evidence="6">DSM 13666</strain>
    </source>
</reference>
<dbReference type="Pfam" id="PF00072">
    <property type="entry name" value="Response_reg"/>
    <property type="match status" value="1"/>
</dbReference>
<proteinExistence type="predicted"/>
<dbReference type="Gene3D" id="3.40.50.2300">
    <property type="match status" value="1"/>
</dbReference>
<gene>
    <name evidence="6" type="ORF">AMD02_08705</name>
</gene>
<dbReference type="SMART" id="SM00267">
    <property type="entry name" value="GGDEF"/>
    <property type="match status" value="1"/>
</dbReference>
<evidence type="ECO:0000256" key="2">
    <source>
        <dbReference type="PROSITE-ProRule" id="PRU00169"/>
    </source>
</evidence>
<dbReference type="NCBIfam" id="TIGR00254">
    <property type="entry name" value="GGDEF"/>
    <property type="match status" value="1"/>
</dbReference>
<dbReference type="SMART" id="SM00448">
    <property type="entry name" value="REC"/>
    <property type="match status" value="1"/>
</dbReference>
<evidence type="ECO:0000256" key="3">
    <source>
        <dbReference type="SAM" id="MobiDB-lite"/>
    </source>
</evidence>
<sequence>MGETNQQGVKNPLQTKDVAERQEKKEKQVVFIYYDHEPIYKLLEDQLVDQGDFELVSTNQSEDAVAILGSLSIDSVVFINTAKSKQMYQLYEKTSGSHHYLHVPFFYIGECSHEEMGQIFANGHEFISSPFNLETFYLKMKAKLDYCTRIKYDRQIDLVTQLYTERFLEKMFHLQVANLVRFKTSFTVIFLSLYNYYELKTKYGLTIADQIVATVSDYIKSQVRDSDLAFRMDAEDEIAVILPNGGQTEAGYFVRRVFEHIPPVTTTENGEPLQFFIELSASIVEINNADVTYEEMLEKGKEALQEAVFKGASTIETVNDFQEPNVEKIKVTVIVEDQVIRSVLVNLLQRLTLEYFELDVQTFFDGEALLESSWHRSAHTHIVIMDDVLPKRNGLEMVHELRKMPNNEKYIVMMLSNRKTEEDVTYAFEMGVDDYITKPFNVKFVESRLKRYLKRLR</sequence>
<feature type="compositionally biased region" description="Polar residues" evidence="3">
    <location>
        <begin position="1"/>
        <end position="14"/>
    </location>
</feature>
<dbReference type="InterPro" id="IPR000160">
    <property type="entry name" value="GGDEF_dom"/>
</dbReference>
<dbReference type="SUPFAM" id="SSF55073">
    <property type="entry name" value="Nucleotide cyclase"/>
    <property type="match status" value="1"/>
</dbReference>
<dbReference type="RefSeq" id="WP_053431047.1">
    <property type="nucleotide sequence ID" value="NZ_CP040441.1"/>
</dbReference>
<dbReference type="GeneID" id="87597774"/>